<accession>A0A8H3BZK0</accession>
<gene>
    <name evidence="3" type="ORF">RDB_LOCUS106231</name>
</gene>
<reference evidence="3" key="1">
    <citation type="submission" date="2021-01" db="EMBL/GenBank/DDBJ databases">
        <authorList>
            <person name="Kaushik A."/>
        </authorList>
    </citation>
    <scope>NUCLEOTIDE SEQUENCE</scope>
    <source>
        <strain evidence="3">AG4-R118</strain>
    </source>
</reference>
<evidence type="ECO:0000259" key="2">
    <source>
        <dbReference type="PROSITE" id="PS50076"/>
    </source>
</evidence>
<dbReference type="PROSITE" id="PS50076">
    <property type="entry name" value="DNAJ_2"/>
    <property type="match status" value="1"/>
</dbReference>
<feature type="compositionally biased region" description="Basic residues" evidence="1">
    <location>
        <begin position="395"/>
        <end position="410"/>
    </location>
</feature>
<dbReference type="PRINTS" id="PR00625">
    <property type="entry name" value="JDOMAIN"/>
</dbReference>
<feature type="compositionally biased region" description="Basic residues" evidence="1">
    <location>
        <begin position="303"/>
        <end position="312"/>
    </location>
</feature>
<feature type="region of interest" description="Disordered" evidence="1">
    <location>
        <begin position="262"/>
        <end position="282"/>
    </location>
</feature>
<sequence length="410" mass="45502">MEFLTNIVSDFLYFGIHGDCIKSVVMHVLYSYTCFVNNVMSRDGLDLWALMNLLCDHVSSRLLRTTTASPSTSNSMGDDPATLFFPDSDGSVDLYSVLGIEATATDSEIKGAYRKLALKYHPDKHANASEEGKAAASSKFQQIGFAYTILGDEIRRKRYDATGSTDSNVPDLAEGEDAWERYFEEMFDTVTRERLDEMRQEYQGSGEERSDLRAAYLAGNGSIDHIMSEIAHSTYEDEARFVAMINGMIDSGELQALDNWKAETKNKKAQSARRKRGEREAKEAEEAARELGVWDEFYGSGKVGKRRGKGKGKSQTDAEGDDNSALKALIQSKSKKLDGFLDSLAEKYASPSTSAPKKSATRKRPPPDDDEVEEDEKPTKRRSKATSANNVAPKQRNKAKPGRRGKVNST</sequence>
<name>A0A8H3BZK0_9AGAM</name>
<dbReference type="InterPro" id="IPR036869">
    <property type="entry name" value="J_dom_sf"/>
</dbReference>
<dbReference type="GO" id="GO:0031072">
    <property type="term" value="F:heat shock protein binding"/>
    <property type="evidence" value="ECO:0007669"/>
    <property type="project" value="TreeGrafter"/>
</dbReference>
<feature type="domain" description="J" evidence="2">
    <location>
        <begin position="93"/>
        <end position="163"/>
    </location>
</feature>
<dbReference type="Proteomes" id="UP000663888">
    <property type="component" value="Unassembled WGS sequence"/>
</dbReference>
<dbReference type="PANTHER" id="PTHR44144">
    <property type="entry name" value="DNAJ HOMOLOG SUBFAMILY C MEMBER 9"/>
    <property type="match status" value="1"/>
</dbReference>
<dbReference type="GO" id="GO:0005737">
    <property type="term" value="C:cytoplasm"/>
    <property type="evidence" value="ECO:0007669"/>
    <property type="project" value="TreeGrafter"/>
</dbReference>
<dbReference type="SMART" id="SM00271">
    <property type="entry name" value="DnaJ"/>
    <property type="match status" value="1"/>
</dbReference>
<dbReference type="AlphaFoldDB" id="A0A8H3BZK0"/>
<dbReference type="EMBL" id="CAJMWX010001140">
    <property type="protein sequence ID" value="CAE6470372.1"/>
    <property type="molecule type" value="Genomic_DNA"/>
</dbReference>
<comment type="caution">
    <text evidence="3">The sequence shown here is derived from an EMBL/GenBank/DDBJ whole genome shotgun (WGS) entry which is preliminary data.</text>
</comment>
<dbReference type="InterPro" id="IPR001623">
    <property type="entry name" value="DnaJ_domain"/>
</dbReference>
<dbReference type="GO" id="GO:0005634">
    <property type="term" value="C:nucleus"/>
    <property type="evidence" value="ECO:0007669"/>
    <property type="project" value="TreeGrafter"/>
</dbReference>
<evidence type="ECO:0000313" key="4">
    <source>
        <dbReference type="Proteomes" id="UP000663888"/>
    </source>
</evidence>
<evidence type="ECO:0000256" key="1">
    <source>
        <dbReference type="SAM" id="MobiDB-lite"/>
    </source>
</evidence>
<feature type="compositionally biased region" description="Low complexity" evidence="1">
    <location>
        <begin position="349"/>
        <end position="358"/>
    </location>
</feature>
<proteinExistence type="predicted"/>
<dbReference type="SUPFAM" id="SSF46565">
    <property type="entry name" value="Chaperone J-domain"/>
    <property type="match status" value="1"/>
</dbReference>
<feature type="region of interest" description="Disordered" evidence="1">
    <location>
        <begin position="348"/>
        <end position="410"/>
    </location>
</feature>
<dbReference type="CDD" id="cd06257">
    <property type="entry name" value="DnaJ"/>
    <property type="match status" value="1"/>
</dbReference>
<dbReference type="PANTHER" id="PTHR44144:SF1">
    <property type="entry name" value="DNAJ HOMOLOG SUBFAMILY C MEMBER 9"/>
    <property type="match status" value="1"/>
</dbReference>
<protein>
    <recommendedName>
        <fullName evidence="2">J domain-containing protein</fullName>
    </recommendedName>
</protein>
<feature type="compositionally biased region" description="Basic residues" evidence="1">
    <location>
        <begin position="267"/>
        <end position="276"/>
    </location>
</feature>
<dbReference type="Pfam" id="PF00226">
    <property type="entry name" value="DnaJ"/>
    <property type="match status" value="1"/>
</dbReference>
<dbReference type="Pfam" id="PF23302">
    <property type="entry name" value="HTH_DNAJC9"/>
    <property type="match status" value="1"/>
</dbReference>
<dbReference type="Gene3D" id="1.10.287.110">
    <property type="entry name" value="DnaJ domain"/>
    <property type="match status" value="1"/>
</dbReference>
<dbReference type="InterPro" id="IPR052594">
    <property type="entry name" value="J_domain-containing_protein"/>
</dbReference>
<evidence type="ECO:0000313" key="3">
    <source>
        <dbReference type="EMBL" id="CAE6470372.1"/>
    </source>
</evidence>
<dbReference type="InterPro" id="IPR056453">
    <property type="entry name" value="HTH_DNAJC9"/>
</dbReference>
<organism evidence="3 4">
    <name type="scientific">Rhizoctonia solani</name>
    <dbReference type="NCBI Taxonomy" id="456999"/>
    <lineage>
        <taxon>Eukaryota</taxon>
        <taxon>Fungi</taxon>
        <taxon>Dikarya</taxon>
        <taxon>Basidiomycota</taxon>
        <taxon>Agaricomycotina</taxon>
        <taxon>Agaricomycetes</taxon>
        <taxon>Cantharellales</taxon>
        <taxon>Ceratobasidiaceae</taxon>
        <taxon>Rhizoctonia</taxon>
    </lineage>
</organism>
<feature type="region of interest" description="Disordered" evidence="1">
    <location>
        <begin position="302"/>
        <end position="325"/>
    </location>
</feature>